<gene>
    <name evidence="2" type="ORF">SMC5_09190</name>
    <name evidence="3" type="ORF">SMC6_01780</name>
</gene>
<dbReference type="PANTHER" id="PTHR43236:SF1">
    <property type="entry name" value="BLL7220 PROTEIN"/>
    <property type="match status" value="1"/>
</dbReference>
<dbReference type="Proteomes" id="UP000266489">
    <property type="component" value="Unassembled WGS sequence"/>
</dbReference>
<dbReference type="Pfam" id="PF06114">
    <property type="entry name" value="Peptidase_M78"/>
    <property type="match status" value="1"/>
</dbReference>
<evidence type="ECO:0000259" key="1">
    <source>
        <dbReference type="Pfam" id="PF06114"/>
    </source>
</evidence>
<dbReference type="PANTHER" id="PTHR43236">
    <property type="entry name" value="ANTITOXIN HIGA1"/>
    <property type="match status" value="1"/>
</dbReference>
<accession>A0A398D5U5</accession>
<comment type="caution">
    <text evidence="2">The sequence shown here is derived from an EMBL/GenBank/DDBJ whole genome shotgun (WGS) entry which is preliminary data.</text>
</comment>
<feature type="domain" description="IrrE N-terminal-like" evidence="1">
    <location>
        <begin position="62"/>
        <end position="164"/>
    </location>
</feature>
<dbReference type="Proteomes" id="UP000266260">
    <property type="component" value="Unassembled WGS sequence"/>
</dbReference>
<reference evidence="4 5" key="1">
    <citation type="submission" date="2018-09" db="EMBL/GenBank/DDBJ databases">
        <title>Discovery and Ecogenomic Context for Candidatus Cryosericales, a Global Caldiserica Order Active in Thawing Permafrost.</title>
        <authorList>
            <person name="Martinez M.A."/>
            <person name="Woodcroft B.J."/>
            <person name="Ignacio Espinoza J.C."/>
            <person name="Zayed A."/>
            <person name="Singleton C.M."/>
            <person name="Boyd J."/>
            <person name="Li Y.-F."/>
            <person name="Purvine S."/>
            <person name="Maughan H."/>
            <person name="Hodgkins S.B."/>
            <person name="Anderson D."/>
            <person name="Sederholm M."/>
            <person name="Temperton B."/>
            <person name="Saleska S.R."/>
            <person name="Tyson G.W."/>
            <person name="Rich V.I."/>
        </authorList>
    </citation>
    <scope>NUCLEOTIDE SEQUENCE [LARGE SCALE GENOMIC DNA]</scope>
    <source>
        <strain evidence="2 5">SMC5</strain>
        <strain evidence="3 4">SMC6</strain>
    </source>
</reference>
<dbReference type="AlphaFoldDB" id="A0A398D5M5"/>
<evidence type="ECO:0000313" key="2">
    <source>
        <dbReference type="EMBL" id="RIE07647.1"/>
    </source>
</evidence>
<keyword evidence="4" id="KW-1185">Reference proteome</keyword>
<dbReference type="EMBL" id="QXIU01000224">
    <property type="protein sequence ID" value="RIE07647.1"/>
    <property type="molecule type" value="Genomic_DNA"/>
</dbReference>
<dbReference type="OrthoDB" id="42613at2"/>
<proteinExistence type="predicted"/>
<evidence type="ECO:0000313" key="3">
    <source>
        <dbReference type="EMBL" id="RIE10123.1"/>
    </source>
</evidence>
<organism evidence="2 5">
    <name type="scientific">Candidatus Cryosericum odellii</name>
    <dbReference type="NCBI Taxonomy" id="2290917"/>
    <lineage>
        <taxon>Bacteria</taxon>
        <taxon>Pseudomonadati</taxon>
        <taxon>Caldisericota/Cryosericota group</taxon>
        <taxon>Candidatus Cryosericota</taxon>
        <taxon>Candidatus Cryosericia</taxon>
        <taxon>Candidatus Cryosericales</taxon>
        <taxon>Candidatus Cryosericaceae</taxon>
        <taxon>Candidatus Cryosericum</taxon>
    </lineage>
</organism>
<protein>
    <submittedName>
        <fullName evidence="2">ImmA/IrrE family metallo-endopeptidase</fullName>
    </submittedName>
</protein>
<evidence type="ECO:0000313" key="4">
    <source>
        <dbReference type="Proteomes" id="UP000266260"/>
    </source>
</evidence>
<accession>A0A398D5M5</accession>
<dbReference type="InterPro" id="IPR052345">
    <property type="entry name" value="Rad_response_metalloprotease"/>
</dbReference>
<dbReference type="EMBL" id="QXIT01000033">
    <property type="protein sequence ID" value="RIE10123.1"/>
    <property type="molecule type" value="Genomic_DNA"/>
</dbReference>
<dbReference type="Gene3D" id="1.10.10.2910">
    <property type="match status" value="1"/>
</dbReference>
<sequence length="254" mass="28700">MNEVDSWKRAVWLRKQLGEDTSSRIDIFPLIVANIERSKHFTMVFYPMGDRLSGMCVKGTGSTVIAINSAMSVGRQHFSMAHELFHVYFDDNLSTAICSQKIGGGNEVEREADQFASYFLVPPDALTAAIARVKQKVDDKLTVGNVVELEQYFWVSRQAMLFRLLEENELTSQEAEPMRRGVINSARNLGYDDSLYKPLPLEKQHATYGYYIQQAEESLKEGLISNGKYEELLLEAFRSDLVYGEASEGSESVD</sequence>
<name>A0A398D5M5_9BACT</name>
<dbReference type="RefSeq" id="WP_119120470.1">
    <property type="nucleotide sequence ID" value="NZ_QXIT01000033.1"/>
</dbReference>
<dbReference type="InterPro" id="IPR010359">
    <property type="entry name" value="IrrE_HExxH"/>
</dbReference>
<evidence type="ECO:0000313" key="5">
    <source>
        <dbReference type="Proteomes" id="UP000266489"/>
    </source>
</evidence>